<feature type="region of interest" description="Disordered" evidence="8">
    <location>
        <begin position="188"/>
        <end position="213"/>
    </location>
</feature>
<dbReference type="PANTHER" id="PTHR10639">
    <property type="entry name" value="CLATHRIN LIGHT CHAIN"/>
    <property type="match status" value="1"/>
</dbReference>
<comment type="subcellular location">
    <subcellularLocation>
        <location evidence="1 6">Cytoplasmic vesicle membrane</location>
        <topology evidence="1 6">Peripheral membrane protein</topology>
        <orientation evidence="1 6">Cytoplasmic side</orientation>
    </subcellularLocation>
    <subcellularLocation>
        <location evidence="6">Membrane</location>
        <location evidence="6">Coated pit</location>
        <topology evidence="6">Peripheral membrane protein</topology>
        <orientation evidence="6">Cytoplasmic side</orientation>
    </subcellularLocation>
    <text evidence="6">Cytoplasmic face of coated pits and vesicles.</text>
</comment>
<dbReference type="GO" id="GO:0006886">
    <property type="term" value="P:intracellular protein transport"/>
    <property type="evidence" value="ECO:0007669"/>
    <property type="project" value="InterPro"/>
</dbReference>
<dbReference type="Proteomes" id="UP000838412">
    <property type="component" value="Chromosome 6"/>
</dbReference>
<keyword evidence="7" id="KW-0175">Coiled coil</keyword>
<evidence type="ECO:0000256" key="8">
    <source>
        <dbReference type="SAM" id="MobiDB-lite"/>
    </source>
</evidence>
<dbReference type="GO" id="GO:0099631">
    <property type="term" value="C:postsynaptic endocytic zone cytoplasmic component"/>
    <property type="evidence" value="ECO:0007669"/>
    <property type="project" value="TreeGrafter"/>
</dbReference>
<dbReference type="GO" id="GO:0005198">
    <property type="term" value="F:structural molecule activity"/>
    <property type="evidence" value="ECO:0007669"/>
    <property type="project" value="InterPro"/>
</dbReference>
<proteinExistence type="inferred from homology"/>
<evidence type="ECO:0000313" key="10">
    <source>
        <dbReference type="Proteomes" id="UP000838412"/>
    </source>
</evidence>
<dbReference type="Pfam" id="PF01086">
    <property type="entry name" value="Clathrin_lg_ch"/>
    <property type="match status" value="1"/>
</dbReference>
<dbReference type="AlphaFoldDB" id="A0A8K0A132"/>
<keyword evidence="3 6" id="KW-0472">Membrane</keyword>
<feature type="compositionally biased region" description="Basic and acidic residues" evidence="8">
    <location>
        <begin position="195"/>
        <end position="205"/>
    </location>
</feature>
<dbReference type="InterPro" id="IPR000996">
    <property type="entry name" value="Clathrin_L-chain"/>
</dbReference>
<comment type="similarity">
    <text evidence="2 6">Belongs to the clathrin light chain family.</text>
</comment>
<dbReference type="GO" id="GO:0030130">
    <property type="term" value="C:clathrin coat of trans-Golgi network vesicle"/>
    <property type="evidence" value="ECO:0007669"/>
    <property type="project" value="InterPro"/>
</dbReference>
<feature type="coiled-coil region" evidence="7">
    <location>
        <begin position="123"/>
        <end position="176"/>
    </location>
</feature>
<feature type="compositionally biased region" description="Acidic residues" evidence="8">
    <location>
        <begin position="1"/>
        <end position="10"/>
    </location>
</feature>
<keyword evidence="4 6" id="KW-0168">Coated pit</keyword>
<organism evidence="9 10">
    <name type="scientific">Branchiostoma lanceolatum</name>
    <name type="common">Common lancelet</name>
    <name type="synonym">Amphioxus lanceolatum</name>
    <dbReference type="NCBI Taxonomy" id="7740"/>
    <lineage>
        <taxon>Eukaryota</taxon>
        <taxon>Metazoa</taxon>
        <taxon>Chordata</taxon>
        <taxon>Cephalochordata</taxon>
        <taxon>Leptocardii</taxon>
        <taxon>Amphioxiformes</taxon>
        <taxon>Branchiostomatidae</taxon>
        <taxon>Branchiostoma</taxon>
    </lineage>
</organism>
<dbReference type="OrthoDB" id="5512at2759"/>
<sequence length="251" mass="27812">MADGLGDFDDQPAQQQQEEDPAAAFLAREQDELAGLEDDDVAGLQEETPAAPAPVPSAMDDNLDFLSGGGGDSGGGAADWEGDQGQQQNGGIFGADQGGPQSNGPVPTPAPRREEPEKIRKWREEQKAMLEKKDAEAERLREEWKKEAADELRKWYAQREEQLEKTKASNRVANKELLKQLEDDALATHTRRSRTSAEEAFREEVAESNPGQEWERVARMCDFNPKGSKGSKDTGRMRSILLHLKQEGLQR</sequence>
<keyword evidence="10" id="KW-1185">Reference proteome</keyword>
<dbReference type="GO" id="GO:0032050">
    <property type="term" value="F:clathrin heavy chain binding"/>
    <property type="evidence" value="ECO:0007669"/>
    <property type="project" value="TreeGrafter"/>
</dbReference>
<feature type="compositionally biased region" description="Gly residues" evidence="8">
    <location>
        <begin position="67"/>
        <end position="77"/>
    </location>
</feature>
<feature type="region of interest" description="Disordered" evidence="8">
    <location>
        <begin position="1"/>
        <end position="120"/>
    </location>
</feature>
<evidence type="ECO:0000256" key="5">
    <source>
        <dbReference type="ARBA" id="ARBA00023329"/>
    </source>
</evidence>
<feature type="compositionally biased region" description="Basic and acidic residues" evidence="8">
    <location>
        <begin position="111"/>
        <end position="120"/>
    </location>
</feature>
<reference evidence="9" key="1">
    <citation type="submission" date="2022-01" db="EMBL/GenBank/DDBJ databases">
        <authorList>
            <person name="Braso-Vives M."/>
        </authorList>
    </citation>
    <scope>NUCLEOTIDE SEQUENCE</scope>
</reference>
<name>A0A8K0A132_BRALA</name>
<dbReference type="GO" id="GO:0030672">
    <property type="term" value="C:synaptic vesicle membrane"/>
    <property type="evidence" value="ECO:0007669"/>
    <property type="project" value="TreeGrafter"/>
</dbReference>
<dbReference type="GO" id="GO:0030132">
    <property type="term" value="C:clathrin coat of coated pit"/>
    <property type="evidence" value="ECO:0007669"/>
    <property type="project" value="InterPro"/>
</dbReference>
<evidence type="ECO:0000313" key="9">
    <source>
        <dbReference type="EMBL" id="CAH1267293.1"/>
    </source>
</evidence>
<evidence type="ECO:0000256" key="7">
    <source>
        <dbReference type="SAM" id="Coils"/>
    </source>
</evidence>
<dbReference type="PANTHER" id="PTHR10639:SF7">
    <property type="entry name" value="CLATHRIN LIGHT CHAIN"/>
    <property type="match status" value="1"/>
</dbReference>
<accession>A0A8K0A132</accession>
<comment type="function">
    <text evidence="6">Clathrin is the major protein of the polyhedral coat of coated pits and vesicles.</text>
</comment>
<evidence type="ECO:0000256" key="6">
    <source>
        <dbReference type="RuleBase" id="RU363137"/>
    </source>
</evidence>
<gene>
    <name evidence="9" type="primary">CLTA</name>
    <name evidence="9" type="ORF">BLAG_LOCUS20708</name>
</gene>
<dbReference type="GO" id="GO:0072583">
    <property type="term" value="P:clathrin-dependent endocytosis"/>
    <property type="evidence" value="ECO:0007669"/>
    <property type="project" value="TreeGrafter"/>
</dbReference>
<evidence type="ECO:0000256" key="4">
    <source>
        <dbReference type="ARBA" id="ARBA00023176"/>
    </source>
</evidence>
<keyword evidence="5 6" id="KW-0968">Cytoplasmic vesicle</keyword>
<protein>
    <recommendedName>
        <fullName evidence="6">Clathrin light chain</fullName>
    </recommendedName>
</protein>
<feature type="compositionally biased region" description="Acidic residues" evidence="8">
    <location>
        <begin position="32"/>
        <end position="41"/>
    </location>
</feature>
<dbReference type="EMBL" id="OV696691">
    <property type="protein sequence ID" value="CAH1267293.1"/>
    <property type="molecule type" value="Genomic_DNA"/>
</dbReference>
<evidence type="ECO:0000256" key="2">
    <source>
        <dbReference type="ARBA" id="ARBA00005263"/>
    </source>
</evidence>
<evidence type="ECO:0000256" key="1">
    <source>
        <dbReference type="ARBA" id="ARBA00004180"/>
    </source>
</evidence>
<evidence type="ECO:0000256" key="3">
    <source>
        <dbReference type="ARBA" id="ARBA00023136"/>
    </source>
</evidence>